<dbReference type="AlphaFoldDB" id="A0A0A9CI93"/>
<evidence type="ECO:0000313" key="1">
    <source>
        <dbReference type="EMBL" id="JAD74153.1"/>
    </source>
</evidence>
<reference evidence="1" key="1">
    <citation type="submission" date="2014-09" db="EMBL/GenBank/DDBJ databases">
        <authorList>
            <person name="Magalhaes I.L.F."/>
            <person name="Oliveira U."/>
            <person name="Santos F.R."/>
            <person name="Vidigal T.H.D.A."/>
            <person name="Brescovit A.D."/>
            <person name="Santos A.J."/>
        </authorList>
    </citation>
    <scope>NUCLEOTIDE SEQUENCE</scope>
    <source>
        <tissue evidence="1">Shoot tissue taken approximately 20 cm above the soil surface</tissue>
    </source>
</reference>
<name>A0A0A9CI93_ARUDO</name>
<organism evidence="1">
    <name type="scientific">Arundo donax</name>
    <name type="common">Giant reed</name>
    <name type="synonym">Donax arundinaceus</name>
    <dbReference type="NCBI Taxonomy" id="35708"/>
    <lineage>
        <taxon>Eukaryota</taxon>
        <taxon>Viridiplantae</taxon>
        <taxon>Streptophyta</taxon>
        <taxon>Embryophyta</taxon>
        <taxon>Tracheophyta</taxon>
        <taxon>Spermatophyta</taxon>
        <taxon>Magnoliopsida</taxon>
        <taxon>Liliopsida</taxon>
        <taxon>Poales</taxon>
        <taxon>Poaceae</taxon>
        <taxon>PACMAD clade</taxon>
        <taxon>Arundinoideae</taxon>
        <taxon>Arundineae</taxon>
        <taxon>Arundo</taxon>
    </lineage>
</organism>
<accession>A0A0A9CI93</accession>
<proteinExistence type="predicted"/>
<sequence>MYCRTFRKLVRKKERYRTACILSTPCIGEL</sequence>
<dbReference type="EMBL" id="GBRH01223742">
    <property type="protein sequence ID" value="JAD74153.1"/>
    <property type="molecule type" value="Transcribed_RNA"/>
</dbReference>
<protein>
    <submittedName>
        <fullName evidence="1">Uncharacterized protein</fullName>
    </submittedName>
</protein>
<reference evidence="1" key="2">
    <citation type="journal article" date="2015" name="Data Brief">
        <title>Shoot transcriptome of the giant reed, Arundo donax.</title>
        <authorList>
            <person name="Barrero R.A."/>
            <person name="Guerrero F.D."/>
            <person name="Moolhuijzen P."/>
            <person name="Goolsby J.A."/>
            <person name="Tidwell J."/>
            <person name="Bellgard S.E."/>
            <person name="Bellgard M.I."/>
        </authorList>
    </citation>
    <scope>NUCLEOTIDE SEQUENCE</scope>
    <source>
        <tissue evidence="1">Shoot tissue taken approximately 20 cm above the soil surface</tissue>
    </source>
</reference>